<feature type="region of interest" description="Disordered" evidence="1">
    <location>
        <begin position="354"/>
        <end position="377"/>
    </location>
</feature>
<evidence type="ECO:0000313" key="3">
    <source>
        <dbReference type="Proteomes" id="UP001063166"/>
    </source>
</evidence>
<feature type="region of interest" description="Disordered" evidence="1">
    <location>
        <begin position="478"/>
        <end position="516"/>
    </location>
</feature>
<sequence length="619" mass="67731">MVRCATKNVAVYFASRSSSSPAVAAHAVAAPTAHAAFPIAAFSLSSAPAVISNAVEALAANAASLSLSSSTPAVVADAAAALAIPISFPSPDLSPSSFDPPVSPPTLEITPMTSFDFLESLGSLFAYRESRPVLEDDDEDDSRMDICLDSDVDVDVEDEAEYVFSLPPSDEGILVSLFNGLQIAVGSDITMADTLATSVSFDVSMDALVTPLRPTYNMGRSTLPFPLIAFTPQPIVPIGASIFSSVPQAAPAPALPRLIPASTLVSVPDFLPWSSQPVRALPFPLIAPAPALPFPLTVSAPTSSQSSTLLDEPTSPLISYLPLAPDNIPNAPLPPPAQPASEPLGWSASDTTLVEPEDIPRPSKAALSDATNTHRDTKRRAYRRTPGAFHPLDPELRKPATAAQKKQARLESLETQAEKIMQEEKWERRVKIGEMYMRRVSYGLKRRGDMPAVYERRVGEEEWERRKRAMVKRLMDVEEMEEEEARRMKKRKVEDEDEKREEDPGERGAEGRKSPVEVVITQPAAEVELTPFEPGVVALVPTVQTVETTTTISPVSIFHTQVLESTKRGTSKKRKREEYEDEEVEEEDGDARPTKWFKIEGGSCWFLRHDARRRVRRKR</sequence>
<dbReference type="Proteomes" id="UP001063166">
    <property type="component" value="Unassembled WGS sequence"/>
</dbReference>
<evidence type="ECO:0000256" key="1">
    <source>
        <dbReference type="SAM" id="MobiDB-lite"/>
    </source>
</evidence>
<feature type="compositionally biased region" description="Basic and acidic residues" evidence="1">
    <location>
        <begin position="501"/>
        <end position="515"/>
    </location>
</feature>
<feature type="region of interest" description="Disordered" evidence="1">
    <location>
        <begin position="564"/>
        <end position="591"/>
    </location>
</feature>
<evidence type="ECO:0000313" key="2">
    <source>
        <dbReference type="EMBL" id="GLB43204.1"/>
    </source>
</evidence>
<keyword evidence="3" id="KW-1185">Reference proteome</keyword>
<dbReference type="EMBL" id="BRPK01000013">
    <property type="protein sequence ID" value="GLB43204.1"/>
    <property type="molecule type" value="Genomic_DNA"/>
</dbReference>
<accession>A0A9P3PX49</accession>
<feature type="compositionally biased region" description="Acidic residues" evidence="1">
    <location>
        <begin position="579"/>
        <end position="589"/>
    </location>
</feature>
<protein>
    <submittedName>
        <fullName evidence="2">Uncharacterized protein</fullName>
    </submittedName>
</protein>
<gene>
    <name evidence="2" type="ORF">LshimejAT787_1301050</name>
</gene>
<comment type="caution">
    <text evidence="2">The sequence shown here is derived from an EMBL/GenBank/DDBJ whole genome shotgun (WGS) entry which is preliminary data.</text>
</comment>
<organism evidence="2 3">
    <name type="scientific">Lyophyllum shimeji</name>
    <name type="common">Hon-shimeji</name>
    <name type="synonym">Tricholoma shimeji</name>
    <dbReference type="NCBI Taxonomy" id="47721"/>
    <lineage>
        <taxon>Eukaryota</taxon>
        <taxon>Fungi</taxon>
        <taxon>Dikarya</taxon>
        <taxon>Basidiomycota</taxon>
        <taxon>Agaricomycotina</taxon>
        <taxon>Agaricomycetes</taxon>
        <taxon>Agaricomycetidae</taxon>
        <taxon>Agaricales</taxon>
        <taxon>Tricholomatineae</taxon>
        <taxon>Lyophyllaceae</taxon>
        <taxon>Lyophyllum</taxon>
    </lineage>
</organism>
<reference evidence="2" key="1">
    <citation type="submission" date="2022-07" db="EMBL/GenBank/DDBJ databases">
        <title>The genome of Lyophyllum shimeji provides insight into the initial evolution of ectomycorrhizal fungal genome.</title>
        <authorList>
            <person name="Kobayashi Y."/>
            <person name="Shibata T."/>
            <person name="Hirakawa H."/>
            <person name="Shigenobu S."/>
            <person name="Nishiyama T."/>
            <person name="Yamada A."/>
            <person name="Hasebe M."/>
            <person name="Kawaguchi M."/>
        </authorList>
    </citation>
    <scope>NUCLEOTIDE SEQUENCE</scope>
    <source>
        <strain evidence="2">AT787</strain>
    </source>
</reference>
<dbReference type="AlphaFoldDB" id="A0A9P3PX49"/>
<proteinExistence type="predicted"/>
<name>A0A9P3PX49_LYOSH</name>